<proteinExistence type="predicted"/>
<name>W7TQR7_9STRA</name>
<dbReference type="PANTHER" id="PTHR36844">
    <property type="entry name" value="PROTEASE PRSW"/>
    <property type="match status" value="1"/>
</dbReference>
<dbReference type="AlphaFoldDB" id="W7TQR7"/>
<reference evidence="2 3" key="1">
    <citation type="journal article" date="2014" name="Mol. Plant">
        <title>Chromosome Scale Genome Assembly and Transcriptome Profiling of Nannochloropsis gaditana in Nitrogen Depletion.</title>
        <authorList>
            <person name="Corteggiani Carpinelli E."/>
            <person name="Telatin A."/>
            <person name="Vitulo N."/>
            <person name="Forcato C."/>
            <person name="D'Angelo M."/>
            <person name="Schiavon R."/>
            <person name="Vezzi A."/>
            <person name="Giacometti G.M."/>
            <person name="Morosinotto T."/>
            <person name="Valle G."/>
        </authorList>
    </citation>
    <scope>NUCLEOTIDE SEQUENCE [LARGE SCALE GENOMIC DNA]</scope>
    <source>
        <strain evidence="2 3">B-31</strain>
    </source>
</reference>
<accession>W7TQR7</accession>
<organism evidence="2 3">
    <name type="scientific">Nannochloropsis gaditana</name>
    <dbReference type="NCBI Taxonomy" id="72520"/>
    <lineage>
        <taxon>Eukaryota</taxon>
        <taxon>Sar</taxon>
        <taxon>Stramenopiles</taxon>
        <taxon>Ochrophyta</taxon>
        <taxon>Eustigmatophyceae</taxon>
        <taxon>Eustigmatales</taxon>
        <taxon>Monodopsidaceae</taxon>
        <taxon>Nannochloropsis</taxon>
    </lineage>
</organism>
<dbReference type="EMBL" id="AZIL01000828">
    <property type="protein sequence ID" value="EWM25903.1"/>
    <property type="molecule type" value="Genomic_DNA"/>
</dbReference>
<dbReference type="PANTHER" id="PTHR36844:SF1">
    <property type="entry name" value="PROTEASE PRSW"/>
    <property type="match status" value="1"/>
</dbReference>
<dbReference type="OrthoDB" id="125546at2759"/>
<sequence>MPKLLWKQISHRSDERNEKYEKSQCRKDFGTITRTTTRTTNPICTVSSIVNGDEGHEDQAIGLETGKSAENVERFTGIDGHTSLVQAASDHDEVIGVELGECAKSECAKSVESFSRKGRDASLVQTTATGVQSSTVLPAFFISFGCGRSIIVMLALYSAALAVATVIAHVQLHSGLILLSLLPAVFMMTYAQRLFARSVLRREMVLTFFLAILCMSPVVVVENLWYYVVLTKSHLDDAGDVPHSTGAISWAYRFLSAFVRAFLVAALFEEGAKFLALRRLRSLPHVNDPRAMVTYGICAGVALGTVENLFLYAFAYGIDVTLIRAILTVPMHGMTGMLTACALAEDVFLVPAPVFPAPASPVYRPWYRIIAAPVLFHGMFDFVDFFFPDRLQSLLIAVEASIVVTGFVYFRWKFLRLVKAVPVEDDIHCALRKEAESLDRTALEDVFVEETGAVDGVESTMREKASGQEAEERNRVGLWGRLTGEGSTMGPSNRYVGAVVGTACVFCTGMLLFLYFSPV</sequence>
<dbReference type="Proteomes" id="UP000019335">
    <property type="component" value="Chromosome 10"/>
</dbReference>
<evidence type="ECO:0000313" key="2">
    <source>
        <dbReference type="EMBL" id="EWM25903.1"/>
    </source>
</evidence>
<dbReference type="GO" id="GO:0008233">
    <property type="term" value="F:peptidase activity"/>
    <property type="evidence" value="ECO:0007669"/>
    <property type="project" value="InterPro"/>
</dbReference>
<feature type="transmembrane region" description="Helical" evidence="1">
    <location>
        <begin position="208"/>
        <end position="230"/>
    </location>
</feature>
<feature type="transmembrane region" description="Helical" evidence="1">
    <location>
        <begin position="495"/>
        <end position="516"/>
    </location>
</feature>
<keyword evidence="1" id="KW-0472">Membrane</keyword>
<feature type="transmembrane region" description="Helical" evidence="1">
    <location>
        <begin position="250"/>
        <end position="272"/>
    </location>
</feature>
<feature type="transmembrane region" description="Helical" evidence="1">
    <location>
        <begin position="176"/>
        <end position="196"/>
    </location>
</feature>
<protein>
    <submittedName>
        <fullName evidence="2">Uncharacterized protein</fullName>
    </submittedName>
</protein>
<keyword evidence="3" id="KW-1185">Reference proteome</keyword>
<feature type="transmembrane region" description="Helical" evidence="1">
    <location>
        <begin position="393"/>
        <end position="410"/>
    </location>
</feature>
<keyword evidence="1" id="KW-0812">Transmembrane</keyword>
<feature type="transmembrane region" description="Helical" evidence="1">
    <location>
        <begin position="150"/>
        <end position="170"/>
    </location>
</feature>
<dbReference type="InterPro" id="IPR026898">
    <property type="entry name" value="PrsW"/>
</dbReference>
<feature type="transmembrane region" description="Helical" evidence="1">
    <location>
        <begin position="293"/>
        <end position="314"/>
    </location>
</feature>
<comment type="caution">
    <text evidence="2">The sequence shown here is derived from an EMBL/GenBank/DDBJ whole genome shotgun (WGS) entry which is preliminary data.</text>
</comment>
<keyword evidence="1" id="KW-1133">Transmembrane helix</keyword>
<evidence type="ECO:0000256" key="1">
    <source>
        <dbReference type="SAM" id="Phobius"/>
    </source>
</evidence>
<gene>
    <name evidence="2" type="ORF">Naga_100048g23</name>
</gene>
<dbReference type="Pfam" id="PF13367">
    <property type="entry name" value="PrsW-protease"/>
    <property type="match status" value="1"/>
</dbReference>
<evidence type="ECO:0000313" key="3">
    <source>
        <dbReference type="Proteomes" id="UP000019335"/>
    </source>
</evidence>